<keyword evidence="3" id="KW-1185">Reference proteome</keyword>
<proteinExistence type="predicted"/>
<protein>
    <submittedName>
        <fullName evidence="2">Uncharacterized protein</fullName>
    </submittedName>
</protein>
<sequence>MRVDPRPHCPGEDGDGDGDGADDDFSDEVETGEVAVSCLNMLHFPMLMNKKLTRFERGALINRTTKFAIVKTSWGGREDNALCDAFEYTYRFIWRKNATERTNTEALLESRRSLADIDQHQHHDQNYG</sequence>
<reference evidence="2" key="2">
    <citation type="journal article" date="2024" name="Plant">
        <title>Genomic evolution and insights into agronomic trait innovations of Sesamum species.</title>
        <authorList>
            <person name="Miao H."/>
            <person name="Wang L."/>
            <person name="Qu L."/>
            <person name="Liu H."/>
            <person name="Sun Y."/>
            <person name="Le M."/>
            <person name="Wang Q."/>
            <person name="Wei S."/>
            <person name="Zheng Y."/>
            <person name="Lin W."/>
            <person name="Duan Y."/>
            <person name="Cao H."/>
            <person name="Xiong S."/>
            <person name="Wang X."/>
            <person name="Wei L."/>
            <person name="Li C."/>
            <person name="Ma Q."/>
            <person name="Ju M."/>
            <person name="Zhao R."/>
            <person name="Li G."/>
            <person name="Mu C."/>
            <person name="Tian Q."/>
            <person name="Mei H."/>
            <person name="Zhang T."/>
            <person name="Gao T."/>
            <person name="Zhang H."/>
        </authorList>
    </citation>
    <scope>NUCLEOTIDE SEQUENCE</scope>
    <source>
        <strain evidence="2">3651</strain>
    </source>
</reference>
<feature type="compositionally biased region" description="Basic and acidic residues" evidence="1">
    <location>
        <begin position="1"/>
        <end position="11"/>
    </location>
</feature>
<evidence type="ECO:0000313" key="2">
    <source>
        <dbReference type="EMBL" id="KAK4428073.1"/>
    </source>
</evidence>
<reference evidence="2" key="1">
    <citation type="submission" date="2020-06" db="EMBL/GenBank/DDBJ databases">
        <authorList>
            <person name="Li T."/>
            <person name="Hu X."/>
            <person name="Zhang T."/>
            <person name="Song X."/>
            <person name="Zhang H."/>
            <person name="Dai N."/>
            <person name="Sheng W."/>
            <person name="Hou X."/>
            <person name="Wei L."/>
        </authorList>
    </citation>
    <scope>NUCLEOTIDE SEQUENCE</scope>
    <source>
        <strain evidence="2">3651</strain>
        <tissue evidence="2">Leaf</tissue>
    </source>
</reference>
<dbReference type="EMBL" id="JACGWO010000005">
    <property type="protein sequence ID" value="KAK4428073.1"/>
    <property type="molecule type" value="Genomic_DNA"/>
</dbReference>
<name>A0AAE2CMX4_9LAMI</name>
<dbReference type="Proteomes" id="UP001293254">
    <property type="component" value="Unassembled WGS sequence"/>
</dbReference>
<comment type="caution">
    <text evidence="2">The sequence shown here is derived from an EMBL/GenBank/DDBJ whole genome shotgun (WGS) entry which is preliminary data.</text>
</comment>
<gene>
    <name evidence="2" type="ORF">Salat_1576300</name>
</gene>
<dbReference type="AlphaFoldDB" id="A0AAE2CMX4"/>
<evidence type="ECO:0000313" key="3">
    <source>
        <dbReference type="Proteomes" id="UP001293254"/>
    </source>
</evidence>
<organism evidence="2 3">
    <name type="scientific">Sesamum alatum</name>
    <dbReference type="NCBI Taxonomy" id="300844"/>
    <lineage>
        <taxon>Eukaryota</taxon>
        <taxon>Viridiplantae</taxon>
        <taxon>Streptophyta</taxon>
        <taxon>Embryophyta</taxon>
        <taxon>Tracheophyta</taxon>
        <taxon>Spermatophyta</taxon>
        <taxon>Magnoliopsida</taxon>
        <taxon>eudicotyledons</taxon>
        <taxon>Gunneridae</taxon>
        <taxon>Pentapetalae</taxon>
        <taxon>asterids</taxon>
        <taxon>lamiids</taxon>
        <taxon>Lamiales</taxon>
        <taxon>Pedaliaceae</taxon>
        <taxon>Sesamum</taxon>
    </lineage>
</organism>
<feature type="region of interest" description="Disordered" evidence="1">
    <location>
        <begin position="1"/>
        <end position="27"/>
    </location>
</feature>
<feature type="compositionally biased region" description="Acidic residues" evidence="1">
    <location>
        <begin position="12"/>
        <end position="27"/>
    </location>
</feature>
<evidence type="ECO:0000256" key="1">
    <source>
        <dbReference type="SAM" id="MobiDB-lite"/>
    </source>
</evidence>
<accession>A0AAE2CMX4</accession>